<protein>
    <submittedName>
        <fullName evidence="1">RNA polymerase factor sigma-54</fullName>
    </submittedName>
</protein>
<dbReference type="Proteomes" id="UP000308836">
    <property type="component" value="Unassembled WGS sequence"/>
</dbReference>
<keyword evidence="2" id="KW-1185">Reference proteome</keyword>
<sequence length="408" mass="46726">MKQNFSQKQTQKQTLTLTQTMKKSLDVLKMDQEELVECMRELAFSNPFVELDESRDWNQIIEETFSKRPSLQDDLYMQLRTSGYAYDKNLCAYIIESLDSHGFFLEDQETATRVLDCSGEALKRALRCVQSLEPAGVAATSRNECVVLQLRKKNEDFAARIFQMYPEALAKKDLAGIAKAENVSTNRIHQALRAIQSCSLDPCQAYASEAPSYIRPDFEIKVAHEQIEIVPRTAGALRIDNQIGVLKEPSPEIKAYLEEARFFIDSVNKRNKTLLILMNELIRIQKNYFLFDDELNPCTLQQIAMRTGFHESTVSRTLSNKYYQYGDQIFAVKDLFISKTKGGTSKDSIVKALRQLVEQEDPDNPLSDQELSEALADMELYVSRRTVAKYRTSMKIPGSSQRKKKMKK</sequence>
<reference evidence="1" key="1">
    <citation type="submission" date="2019-04" db="EMBL/GenBank/DDBJ databases">
        <title>Microbes associate with the intestines of laboratory mice.</title>
        <authorList>
            <person name="Navarre W."/>
            <person name="Wong E."/>
            <person name="Huang K."/>
            <person name="Tropini C."/>
            <person name="Ng K."/>
            <person name="Yu B."/>
        </authorList>
    </citation>
    <scope>NUCLEOTIDE SEQUENCE</scope>
    <source>
        <strain evidence="1">NM09_H32</strain>
    </source>
</reference>
<name>A0AC61R6Q7_9FIRM</name>
<dbReference type="EMBL" id="SRYG01000013">
    <property type="protein sequence ID" value="TGY65742.1"/>
    <property type="molecule type" value="Genomic_DNA"/>
</dbReference>
<accession>A0AC61R6Q7</accession>
<evidence type="ECO:0000313" key="1">
    <source>
        <dbReference type="EMBL" id="TGY65742.1"/>
    </source>
</evidence>
<comment type="caution">
    <text evidence="1">The sequence shown here is derived from an EMBL/GenBank/DDBJ whole genome shotgun (WGS) entry which is preliminary data.</text>
</comment>
<proteinExistence type="predicted"/>
<organism evidence="1 2">
    <name type="scientific">Dubosiella muris</name>
    <dbReference type="NCBI Taxonomy" id="3038133"/>
    <lineage>
        <taxon>Bacteria</taxon>
        <taxon>Bacillati</taxon>
        <taxon>Bacillota</taxon>
        <taxon>Erysipelotrichia</taxon>
        <taxon>Erysipelotrichales</taxon>
        <taxon>Erysipelotrichaceae</taxon>
        <taxon>Dubosiella</taxon>
    </lineage>
</organism>
<gene>
    <name evidence="1" type="primary">rpoN</name>
    <name evidence="1" type="ORF">E5336_07105</name>
</gene>
<evidence type="ECO:0000313" key="2">
    <source>
        <dbReference type="Proteomes" id="UP000308836"/>
    </source>
</evidence>